<dbReference type="OrthoDB" id="5122649at2"/>
<keyword evidence="4" id="KW-1185">Reference proteome</keyword>
<evidence type="ECO:0000256" key="1">
    <source>
        <dbReference type="SAM" id="MobiDB-lite"/>
    </source>
</evidence>
<dbReference type="InterPro" id="IPR006311">
    <property type="entry name" value="TAT_signal"/>
</dbReference>
<protein>
    <submittedName>
        <fullName evidence="2">Uncharacterized protein</fullName>
    </submittedName>
</protein>
<accession>A0A166HXU4</accession>
<organism evidence="2 4">
    <name type="scientific">Rathayibacter tanaceti</name>
    <dbReference type="NCBI Taxonomy" id="1671680"/>
    <lineage>
        <taxon>Bacteria</taxon>
        <taxon>Bacillati</taxon>
        <taxon>Actinomycetota</taxon>
        <taxon>Actinomycetes</taxon>
        <taxon>Micrococcales</taxon>
        <taxon>Microbacteriaceae</taxon>
        <taxon>Rathayibacter</taxon>
    </lineage>
</organism>
<dbReference type="AlphaFoldDB" id="A0A166HXU4"/>
<reference evidence="3" key="3">
    <citation type="submission" date="2019-12" db="EMBL/GenBank/DDBJ databases">
        <title>Complete and Draft Genome Sequences of New Strains and Members of Some Known Species of the Genus Rathayibacter isolated from Plants.</title>
        <authorList>
            <person name="Tarlachkov S.V."/>
            <person name="Starodumova I.P."/>
            <person name="Dorofeeva L.V."/>
            <person name="Prisyazhnaya N.V."/>
            <person name="Leyn S.A."/>
            <person name="Zlamal J.E."/>
            <person name="Elane M.L."/>
            <person name="Osterman A.L."/>
            <person name="Nadler S.A."/>
            <person name="Subbotin S.A."/>
            <person name="Evtushenko L.I."/>
        </authorList>
    </citation>
    <scope>NUCLEOTIDE SEQUENCE</scope>
    <source>
        <strain evidence="3">VKM Ac-2761</strain>
    </source>
</reference>
<dbReference type="Proteomes" id="UP000076717">
    <property type="component" value="Unassembled WGS sequence"/>
</dbReference>
<evidence type="ECO:0000313" key="4">
    <source>
        <dbReference type="Proteomes" id="UP000076717"/>
    </source>
</evidence>
<dbReference type="RefSeq" id="WP_068210426.1">
    <property type="nucleotide sequence ID" value="NZ_CP047186.1"/>
</dbReference>
<gene>
    <name evidence="2" type="ORF">ACH61_01554</name>
    <name evidence="3" type="ORF">GSU10_00490</name>
</gene>
<proteinExistence type="predicted"/>
<evidence type="ECO:0000313" key="3">
    <source>
        <dbReference type="EMBL" id="QHC54284.1"/>
    </source>
</evidence>
<dbReference type="PATRIC" id="fig|1671680.3.peg.1651"/>
<evidence type="ECO:0000313" key="2">
    <source>
        <dbReference type="EMBL" id="KZX21321.1"/>
    </source>
</evidence>
<dbReference type="Proteomes" id="UP000465031">
    <property type="component" value="Chromosome"/>
</dbReference>
<dbReference type="PROSITE" id="PS51318">
    <property type="entry name" value="TAT"/>
    <property type="match status" value="1"/>
</dbReference>
<name>A0A166HXU4_9MICO</name>
<dbReference type="EMBL" id="CP047186">
    <property type="protein sequence ID" value="QHC54284.1"/>
    <property type="molecule type" value="Genomic_DNA"/>
</dbReference>
<dbReference type="EMBL" id="LIIN01000044">
    <property type="protein sequence ID" value="KZX21321.1"/>
    <property type="molecule type" value="Genomic_DNA"/>
</dbReference>
<reference evidence="2 4" key="1">
    <citation type="submission" date="2015-08" db="EMBL/GenBank/DDBJ databases">
        <title>Draft Genome Sequence of Rathayibacter sp. Strain VKM Ac-2596 Isolated from Leaf Gall Induced by Plant-Parasitic Nematodes.</title>
        <authorList>
            <person name="Vasilenko O.V."/>
            <person name="Starodumova I.P."/>
            <person name="Tarlachkov S.V."/>
            <person name="Dorofeeva L.V."/>
            <person name="Evtushenko L.I."/>
        </authorList>
    </citation>
    <scope>NUCLEOTIDE SEQUENCE [LARGE SCALE GENOMIC DNA]</scope>
    <source>
        <strain evidence="2 4">VKM Ac-2596</strain>
    </source>
</reference>
<dbReference type="KEGG" id="rte:GSU10_00490"/>
<reference evidence="5" key="2">
    <citation type="submission" date="2019-12" db="EMBL/GenBank/DDBJ databases">
        <title>Complete and draft genome sequences of new strains and members of some known species of the genus Rathayibacter isolated from plants.</title>
        <authorList>
            <person name="Tarlachkov S.V."/>
            <person name="Starodumova I.P."/>
            <person name="Dorofeeva L.V."/>
            <person name="Prisyazhnaya N.V."/>
            <person name="Leyn S."/>
            <person name="Zlamal J."/>
            <person name="Elan M."/>
            <person name="Osterman A.L."/>
            <person name="Nadler S."/>
            <person name="Subbotin S.A."/>
            <person name="Evtushenko L.I."/>
        </authorList>
    </citation>
    <scope>NUCLEOTIDE SEQUENCE [LARGE SCALE GENOMIC DNA]</scope>
    <source>
        <strain evidence="5">VKM Ac-2761</strain>
    </source>
</reference>
<evidence type="ECO:0000313" key="5">
    <source>
        <dbReference type="Proteomes" id="UP000465031"/>
    </source>
</evidence>
<sequence>MTRPPAPDSHDIPLGDGWSIPDGNGPARRTLVQGAAWTIPVVALATATPAAAASLVPTLTFTQPNYNKSSCDTLRGVSVRATTDGTTPVPDGTPVTVTLPDGFLFEGGGTTRTVTTVNGVAAVPPMTSTAIDGADNTLSASGNGATATSTVTVSSDERSVWVNMDAAGNNGEYPAVPAGSRPYGYNYFRAPNGQLYYQNAPVAGSTPVNGGLAWQTTTNSNQGSFKIGNTWYLYNGASRTALTVPATVTAAGNNYFVTGDNRNIYYGNTLIAVPGTVTKAVGYDIQGEGNVLTLQAGSVWRRYINGVESTPAWMANIPATSRNLGYDYFQNGSTLYFRGTVVTNAAPISGTYPGIATFSGTSNQPRVNIRDTTTNQWRSVGGAGYAGGRVFPAVPARARALGYNYFLASNGDLYSGNTRIATNVASAANAFGGVNDTNRINVRLRRC</sequence>
<feature type="region of interest" description="Disordered" evidence="1">
    <location>
        <begin position="1"/>
        <end position="22"/>
    </location>
</feature>